<feature type="region of interest" description="Disordered" evidence="1">
    <location>
        <begin position="67"/>
        <end position="89"/>
    </location>
</feature>
<gene>
    <name evidence="2" type="ORF">SGFS_003520</name>
</gene>
<evidence type="ECO:0000313" key="3">
    <source>
        <dbReference type="Proteomes" id="UP001321542"/>
    </source>
</evidence>
<sequence>MRIETADGGPPGGCRETPEAKGGTGGRTGRRSGLPAGLHSNPWRVPVRVQTSWRSDMRGPLMRRNAIAKRGRPGRADVPLADLSTPPTARAQPILPVRDVAVT</sequence>
<name>A0ABM7F0C8_9ACTN</name>
<reference evidence="2 3" key="2">
    <citation type="journal article" date="2023" name="ChemBioChem">
        <title>Acyltransferase Domain Exchange between Two Independent Type I Polyketide Synthases in the Same Producer Strain of Macrolide Antibiotics.</title>
        <authorList>
            <person name="Kudo F."/>
            <person name="Kishikawa K."/>
            <person name="Tsuboi K."/>
            <person name="Kido T."/>
            <person name="Usui T."/>
            <person name="Hashimoto J."/>
            <person name="Shin-Ya K."/>
            <person name="Miyanaga A."/>
            <person name="Eguchi T."/>
        </authorList>
    </citation>
    <scope>NUCLEOTIDE SEQUENCE [LARGE SCALE GENOMIC DNA]</scope>
    <source>
        <strain evidence="2 3">A-8890</strain>
    </source>
</reference>
<dbReference type="EMBL" id="AP018448">
    <property type="protein sequence ID" value="BBC29061.1"/>
    <property type="molecule type" value="Genomic_DNA"/>
</dbReference>
<proteinExistence type="predicted"/>
<feature type="region of interest" description="Disordered" evidence="1">
    <location>
        <begin position="1"/>
        <end position="41"/>
    </location>
</feature>
<dbReference type="Proteomes" id="UP001321542">
    <property type="component" value="Chromosome"/>
</dbReference>
<protein>
    <submittedName>
        <fullName evidence="2">Uncharacterized protein</fullName>
    </submittedName>
</protein>
<evidence type="ECO:0000313" key="2">
    <source>
        <dbReference type="EMBL" id="BBC29061.1"/>
    </source>
</evidence>
<organism evidence="2 3">
    <name type="scientific">Streptomyces graminofaciens</name>
    <dbReference type="NCBI Taxonomy" id="68212"/>
    <lineage>
        <taxon>Bacteria</taxon>
        <taxon>Bacillati</taxon>
        <taxon>Actinomycetota</taxon>
        <taxon>Actinomycetes</taxon>
        <taxon>Kitasatosporales</taxon>
        <taxon>Streptomycetaceae</taxon>
        <taxon>Streptomyces</taxon>
    </lineage>
</organism>
<evidence type="ECO:0000256" key="1">
    <source>
        <dbReference type="SAM" id="MobiDB-lite"/>
    </source>
</evidence>
<keyword evidence="3" id="KW-1185">Reference proteome</keyword>
<reference evidence="2 3" key="1">
    <citation type="journal article" date="2010" name="ChemBioChem">
        <title>Cloning and characterization of the biosynthetic gene cluster of 16-membered macrolide antibiotic FD-891: involvement of a dual functional cytochrome P450 monooxygenase catalyzing epoxidation and hydroxylation.</title>
        <authorList>
            <person name="Kudo F."/>
            <person name="Motegi A."/>
            <person name="Mizoue K."/>
            <person name="Eguchi T."/>
        </authorList>
    </citation>
    <scope>NUCLEOTIDE SEQUENCE [LARGE SCALE GENOMIC DNA]</scope>
    <source>
        <strain evidence="2 3">A-8890</strain>
    </source>
</reference>
<accession>A0ABM7F0C8</accession>